<dbReference type="Proteomes" id="UP000811545">
    <property type="component" value="Unassembled WGS sequence"/>
</dbReference>
<dbReference type="Pfam" id="PF02566">
    <property type="entry name" value="OsmC"/>
    <property type="match status" value="1"/>
</dbReference>
<dbReference type="PANTHER" id="PTHR35368">
    <property type="entry name" value="HYDROPEROXIDE REDUCTASE"/>
    <property type="match status" value="1"/>
</dbReference>
<organism evidence="1 2">
    <name type="scientific">Psychracetigena formicireducens</name>
    <dbReference type="NCBI Taxonomy" id="2986056"/>
    <lineage>
        <taxon>Bacteria</taxon>
        <taxon>Bacillati</taxon>
        <taxon>Candidatus Lithacetigenota</taxon>
        <taxon>Candidatus Psychracetigena</taxon>
    </lineage>
</organism>
<dbReference type="InterPro" id="IPR036102">
    <property type="entry name" value="OsmC/Ohrsf"/>
</dbReference>
<sequence length="145" mass="16044">MATIKKVQVSTRWNGGFKVECKSRDLTYYVDQPKEGGGENTGPTPVEYLFASLASCLTQIGLMVIREQKLNIKGLEVDVQGELDMEVLMGKKKEPRAGFNNIVATVKIDGELSEEAKHKFLEEVDARCPISDNLMNLTPVIVKLG</sequence>
<dbReference type="AlphaFoldDB" id="A0A9E2F4V0"/>
<gene>
    <name evidence="1" type="ORF">DDT42_01322</name>
</gene>
<name>A0A9E2F4V0_PSYF1</name>
<evidence type="ECO:0000313" key="1">
    <source>
        <dbReference type="EMBL" id="MBT9145451.1"/>
    </source>
</evidence>
<dbReference type="PANTHER" id="PTHR35368:SF1">
    <property type="entry name" value="HYDROPEROXIDE REDUCTASE"/>
    <property type="match status" value="1"/>
</dbReference>
<proteinExistence type="predicted"/>
<accession>A0A9E2F4V0</accession>
<dbReference type="Gene3D" id="3.30.300.20">
    <property type="match status" value="1"/>
</dbReference>
<evidence type="ECO:0008006" key="3">
    <source>
        <dbReference type="Google" id="ProtNLM"/>
    </source>
</evidence>
<dbReference type="InterPro" id="IPR015946">
    <property type="entry name" value="KH_dom-like_a/b"/>
</dbReference>
<reference evidence="1 2" key="1">
    <citation type="journal article" date="2021" name="bioRxiv">
        <title>Unique metabolic strategies in Hadean analogues reveal hints for primordial physiology.</title>
        <authorList>
            <person name="Nobu M.K."/>
            <person name="Nakai R."/>
            <person name="Tamazawa S."/>
            <person name="Mori H."/>
            <person name="Toyoda A."/>
            <person name="Ijiri A."/>
            <person name="Suzuki S."/>
            <person name="Kurokawa K."/>
            <person name="Kamagata Y."/>
            <person name="Tamaki H."/>
        </authorList>
    </citation>
    <scope>NUCLEOTIDE SEQUENCE [LARGE SCALE GENOMIC DNA]</scope>
    <source>
        <strain evidence="1">BS525</strain>
    </source>
</reference>
<dbReference type="InterPro" id="IPR003718">
    <property type="entry name" value="OsmC/Ohr_fam"/>
</dbReference>
<dbReference type="SUPFAM" id="SSF82784">
    <property type="entry name" value="OsmC-like"/>
    <property type="match status" value="1"/>
</dbReference>
<protein>
    <recommendedName>
        <fullName evidence="3">OsmC family peroxiredoxin</fullName>
    </recommendedName>
</protein>
<dbReference type="InterPro" id="IPR052924">
    <property type="entry name" value="OsmC/Ohr_hydroprdx_reductase"/>
</dbReference>
<dbReference type="EMBL" id="QLTW01000094">
    <property type="protein sequence ID" value="MBT9145451.1"/>
    <property type="molecule type" value="Genomic_DNA"/>
</dbReference>
<evidence type="ECO:0000313" key="2">
    <source>
        <dbReference type="Proteomes" id="UP000811545"/>
    </source>
</evidence>
<comment type="caution">
    <text evidence="1">The sequence shown here is derived from an EMBL/GenBank/DDBJ whole genome shotgun (WGS) entry which is preliminary data.</text>
</comment>